<reference evidence="1" key="1">
    <citation type="submission" date="2021-06" db="EMBL/GenBank/DDBJ databases">
        <authorList>
            <person name="Kallberg Y."/>
            <person name="Tangrot J."/>
            <person name="Rosling A."/>
        </authorList>
    </citation>
    <scope>NUCLEOTIDE SEQUENCE</scope>
    <source>
        <strain evidence="1">CL551</strain>
    </source>
</reference>
<sequence>ILIHCELITLKKILNKILNVRWIMQEKKMAKKIDCTRKKAPKKELAGLIDIFDDEYSTIFYKTNSICTYITE</sequence>
<name>A0A9N9CBW7_9GLOM</name>
<evidence type="ECO:0000313" key="1">
    <source>
        <dbReference type="EMBL" id="CAG8596277.1"/>
    </source>
</evidence>
<feature type="non-terminal residue" evidence="1">
    <location>
        <position position="1"/>
    </location>
</feature>
<proteinExistence type="predicted"/>
<dbReference type="Proteomes" id="UP000789342">
    <property type="component" value="Unassembled WGS sequence"/>
</dbReference>
<organism evidence="1 2">
    <name type="scientific">Acaulospora morrowiae</name>
    <dbReference type="NCBI Taxonomy" id="94023"/>
    <lineage>
        <taxon>Eukaryota</taxon>
        <taxon>Fungi</taxon>
        <taxon>Fungi incertae sedis</taxon>
        <taxon>Mucoromycota</taxon>
        <taxon>Glomeromycotina</taxon>
        <taxon>Glomeromycetes</taxon>
        <taxon>Diversisporales</taxon>
        <taxon>Acaulosporaceae</taxon>
        <taxon>Acaulospora</taxon>
    </lineage>
</organism>
<comment type="caution">
    <text evidence="1">The sequence shown here is derived from an EMBL/GenBank/DDBJ whole genome shotgun (WGS) entry which is preliminary data.</text>
</comment>
<accession>A0A9N9CBW7</accession>
<gene>
    <name evidence="1" type="ORF">AMORRO_LOCUS7578</name>
</gene>
<dbReference type="EMBL" id="CAJVPV010005802">
    <property type="protein sequence ID" value="CAG8596277.1"/>
    <property type="molecule type" value="Genomic_DNA"/>
</dbReference>
<keyword evidence="2" id="KW-1185">Reference proteome</keyword>
<dbReference type="AlphaFoldDB" id="A0A9N9CBW7"/>
<evidence type="ECO:0000313" key="2">
    <source>
        <dbReference type="Proteomes" id="UP000789342"/>
    </source>
</evidence>
<protein>
    <submittedName>
        <fullName evidence="1">7554_t:CDS:1</fullName>
    </submittedName>
</protein>